<evidence type="ECO:0000313" key="2">
    <source>
        <dbReference type="EMBL" id="OAY80779.1"/>
    </source>
</evidence>
<sequence length="232" mass="26311">MRRDAVAGTPYASPSSSRAPAKLCDWNTTLEEYSSAIHRSFAIGDNLGEVSAKSQNRLEIIIDTWICSGCIPSPAEVSSKEGIDVFRQRGEAFLEKILFFSVVFSIVMLSYELRENQSWSLQIINEEIVLCLRETAATSDIIVGLFQACFIRKTLLERKISWSCFSKGNINEDPRLVEWFNIVEESQAHAHKHIEQFSAELRAAGWAANNVLLSSKEQIRYSMLNDDLEQRR</sequence>
<dbReference type="PANTHER" id="PTHR12770:SF29">
    <property type="entry name" value="PROTEIN ROOT UVB SENSITIVE 4"/>
    <property type="match status" value="1"/>
</dbReference>
<dbReference type="AlphaFoldDB" id="A0A199VUR7"/>
<reference evidence="2 3" key="1">
    <citation type="journal article" date="2016" name="DNA Res.">
        <title>The draft genome of MD-2 pineapple using hybrid error correction of long reads.</title>
        <authorList>
            <person name="Redwan R.M."/>
            <person name="Saidin A."/>
            <person name="Kumar S.V."/>
        </authorList>
    </citation>
    <scope>NUCLEOTIDE SEQUENCE [LARGE SCALE GENOMIC DNA]</scope>
    <source>
        <strain evidence="3">cv. MD2</strain>
        <tissue evidence="2">Leaf</tissue>
    </source>
</reference>
<accession>A0A199VUR7</accession>
<dbReference type="STRING" id="4615.A0A199VUR7"/>
<dbReference type="Pfam" id="PF24160">
    <property type="entry name" value="UVB_sens_C"/>
    <property type="match status" value="1"/>
</dbReference>
<organism evidence="2 3">
    <name type="scientific">Ananas comosus</name>
    <name type="common">Pineapple</name>
    <name type="synonym">Ananas ananas</name>
    <dbReference type="NCBI Taxonomy" id="4615"/>
    <lineage>
        <taxon>Eukaryota</taxon>
        <taxon>Viridiplantae</taxon>
        <taxon>Streptophyta</taxon>
        <taxon>Embryophyta</taxon>
        <taxon>Tracheophyta</taxon>
        <taxon>Spermatophyta</taxon>
        <taxon>Magnoliopsida</taxon>
        <taxon>Liliopsida</taxon>
        <taxon>Poales</taxon>
        <taxon>Bromeliaceae</taxon>
        <taxon>Bromelioideae</taxon>
        <taxon>Ananas</taxon>
    </lineage>
</organism>
<name>A0A199VUR7_ANACO</name>
<gene>
    <name evidence="2" type="ORF">ACMD2_07071</name>
</gene>
<evidence type="ECO:0000259" key="1">
    <source>
        <dbReference type="Pfam" id="PF24160"/>
    </source>
</evidence>
<comment type="caution">
    <text evidence="2">The sequence shown here is derived from an EMBL/GenBank/DDBJ whole genome shotgun (WGS) entry which is preliminary data.</text>
</comment>
<dbReference type="PANTHER" id="PTHR12770">
    <property type="entry name" value="RUS1 FAMILY PROTEIN C16ORF58"/>
    <property type="match status" value="1"/>
</dbReference>
<dbReference type="Proteomes" id="UP000092600">
    <property type="component" value="Unassembled WGS sequence"/>
</dbReference>
<feature type="domain" description="Root UVB sensitive protein C-terminal" evidence="1">
    <location>
        <begin position="104"/>
        <end position="216"/>
    </location>
</feature>
<protein>
    <submittedName>
        <fullName evidence="2">Protein root UVB sensitive 4</fullName>
    </submittedName>
</protein>
<dbReference type="InterPro" id="IPR006968">
    <property type="entry name" value="RUS_fam"/>
</dbReference>
<evidence type="ECO:0000313" key="3">
    <source>
        <dbReference type="Proteomes" id="UP000092600"/>
    </source>
</evidence>
<dbReference type="EMBL" id="LSRQ01000788">
    <property type="protein sequence ID" value="OAY80779.1"/>
    <property type="molecule type" value="Genomic_DNA"/>
</dbReference>
<proteinExistence type="predicted"/>
<dbReference type="InterPro" id="IPR055412">
    <property type="entry name" value="UVB_sens_C"/>
</dbReference>